<name>A0A8X6N6V1_NEPPI</name>
<evidence type="ECO:0000256" key="1">
    <source>
        <dbReference type="SAM" id="MobiDB-lite"/>
    </source>
</evidence>
<feature type="compositionally biased region" description="Basic and acidic residues" evidence="1">
    <location>
        <begin position="10"/>
        <end position="21"/>
    </location>
</feature>
<dbReference type="AlphaFoldDB" id="A0A8X6N6V1"/>
<gene>
    <name evidence="2" type="ORF">NPIL_112371</name>
</gene>
<evidence type="ECO:0000313" key="2">
    <source>
        <dbReference type="EMBL" id="GFS96441.1"/>
    </source>
</evidence>
<reference evidence="2" key="1">
    <citation type="submission" date="2020-08" db="EMBL/GenBank/DDBJ databases">
        <title>Multicomponent nature underlies the extraordinary mechanical properties of spider dragline silk.</title>
        <authorList>
            <person name="Kono N."/>
            <person name="Nakamura H."/>
            <person name="Mori M."/>
            <person name="Yoshida Y."/>
            <person name="Ohtoshi R."/>
            <person name="Malay A.D."/>
            <person name="Moran D.A.P."/>
            <person name="Tomita M."/>
            <person name="Numata K."/>
            <person name="Arakawa K."/>
        </authorList>
    </citation>
    <scope>NUCLEOTIDE SEQUENCE</scope>
</reference>
<sequence length="97" mass="11002">MPTPRSHISSKREGEQTRGDTRLGRGLLSLFTIGLTLRRASEFSFHTKLVKASRTSREQEEKEFFSLAVQAKFELCALKGGTLPMPRGLHLSERDRQ</sequence>
<protein>
    <submittedName>
        <fullName evidence="2">Uncharacterized protein</fullName>
    </submittedName>
</protein>
<proteinExistence type="predicted"/>
<organism evidence="2 3">
    <name type="scientific">Nephila pilipes</name>
    <name type="common">Giant wood spider</name>
    <name type="synonym">Nephila maculata</name>
    <dbReference type="NCBI Taxonomy" id="299642"/>
    <lineage>
        <taxon>Eukaryota</taxon>
        <taxon>Metazoa</taxon>
        <taxon>Ecdysozoa</taxon>
        <taxon>Arthropoda</taxon>
        <taxon>Chelicerata</taxon>
        <taxon>Arachnida</taxon>
        <taxon>Araneae</taxon>
        <taxon>Araneomorphae</taxon>
        <taxon>Entelegynae</taxon>
        <taxon>Araneoidea</taxon>
        <taxon>Nephilidae</taxon>
        <taxon>Nephila</taxon>
    </lineage>
</organism>
<dbReference type="EMBL" id="BMAW01005896">
    <property type="protein sequence ID" value="GFS96441.1"/>
    <property type="molecule type" value="Genomic_DNA"/>
</dbReference>
<evidence type="ECO:0000313" key="3">
    <source>
        <dbReference type="Proteomes" id="UP000887013"/>
    </source>
</evidence>
<feature type="region of interest" description="Disordered" evidence="1">
    <location>
        <begin position="1"/>
        <end position="21"/>
    </location>
</feature>
<keyword evidence="3" id="KW-1185">Reference proteome</keyword>
<comment type="caution">
    <text evidence="2">The sequence shown here is derived from an EMBL/GenBank/DDBJ whole genome shotgun (WGS) entry which is preliminary data.</text>
</comment>
<accession>A0A8X6N6V1</accession>
<dbReference type="Proteomes" id="UP000887013">
    <property type="component" value="Unassembled WGS sequence"/>
</dbReference>